<keyword evidence="10" id="KW-1185">Reference proteome</keyword>
<gene>
    <name evidence="9" type="ORF">DFR50_105174</name>
</gene>
<dbReference type="Gene3D" id="1.10.940.10">
    <property type="entry name" value="NusB-like"/>
    <property type="match status" value="1"/>
</dbReference>
<dbReference type="GO" id="GO:0008173">
    <property type="term" value="F:RNA methyltransferase activity"/>
    <property type="evidence" value="ECO:0007669"/>
    <property type="project" value="InterPro"/>
</dbReference>
<evidence type="ECO:0000313" key="10">
    <source>
        <dbReference type="Proteomes" id="UP000253529"/>
    </source>
</evidence>
<keyword evidence="4 6" id="KW-0949">S-adenosyl-L-methionine</keyword>
<evidence type="ECO:0000256" key="3">
    <source>
        <dbReference type="ARBA" id="ARBA00022679"/>
    </source>
</evidence>
<feature type="active site" description="Nucleophile" evidence="6">
    <location>
        <position position="381"/>
    </location>
</feature>
<dbReference type="PANTHER" id="PTHR22807">
    <property type="entry name" value="NOP2 YEAST -RELATED NOL1/NOP2/FMU SUN DOMAIN-CONTAINING"/>
    <property type="match status" value="1"/>
</dbReference>
<comment type="similarity">
    <text evidence="1 6">Belongs to the class I-like SAM-binding methyltransferase superfamily. RsmB/NOP family.</text>
</comment>
<dbReference type="SUPFAM" id="SSF48013">
    <property type="entry name" value="NusB-like"/>
    <property type="match status" value="1"/>
</dbReference>
<evidence type="ECO:0000256" key="6">
    <source>
        <dbReference type="PROSITE-ProRule" id="PRU01023"/>
    </source>
</evidence>
<dbReference type="AlphaFoldDB" id="A0A366FPP7"/>
<feature type="domain" description="SAM-dependent MTase RsmB/NOP-type" evidence="8">
    <location>
        <begin position="175"/>
        <end position="453"/>
    </location>
</feature>
<keyword evidence="5 6" id="KW-0694">RNA-binding</keyword>
<dbReference type="CDD" id="cd02440">
    <property type="entry name" value="AdoMet_MTases"/>
    <property type="match status" value="1"/>
</dbReference>
<evidence type="ECO:0000256" key="1">
    <source>
        <dbReference type="ARBA" id="ARBA00007494"/>
    </source>
</evidence>
<feature type="binding site" evidence="6">
    <location>
        <position position="287"/>
    </location>
    <ligand>
        <name>S-adenosyl-L-methionine</name>
        <dbReference type="ChEBI" id="CHEBI:59789"/>
    </ligand>
</feature>
<reference evidence="9 10" key="1">
    <citation type="submission" date="2018-06" db="EMBL/GenBank/DDBJ databases">
        <title>Genomic Encyclopedia of Type Strains, Phase IV (KMG-IV): sequencing the most valuable type-strain genomes for metagenomic binning, comparative biology and taxonomic classification.</title>
        <authorList>
            <person name="Goeker M."/>
        </authorList>
    </citation>
    <scope>NUCLEOTIDE SEQUENCE [LARGE SCALE GENOMIC DNA]</scope>
    <source>
        <strain evidence="9 10">DSM 24875</strain>
    </source>
</reference>
<dbReference type="InterPro" id="IPR023267">
    <property type="entry name" value="RCMT"/>
</dbReference>
<dbReference type="GO" id="GO:0001510">
    <property type="term" value="P:RNA methylation"/>
    <property type="evidence" value="ECO:0007669"/>
    <property type="project" value="InterPro"/>
</dbReference>
<dbReference type="GO" id="GO:0006355">
    <property type="term" value="P:regulation of DNA-templated transcription"/>
    <property type="evidence" value="ECO:0007669"/>
    <property type="project" value="InterPro"/>
</dbReference>
<keyword evidence="3 6" id="KW-0808">Transferase</keyword>
<dbReference type="Pfam" id="PF01029">
    <property type="entry name" value="NusB"/>
    <property type="match status" value="1"/>
</dbReference>
<feature type="binding site" evidence="6">
    <location>
        <position position="328"/>
    </location>
    <ligand>
        <name>S-adenosyl-L-methionine</name>
        <dbReference type="ChEBI" id="CHEBI:59789"/>
    </ligand>
</feature>
<dbReference type="InterPro" id="IPR049560">
    <property type="entry name" value="MeTrfase_RsmB-F_NOP2_cat"/>
</dbReference>
<dbReference type="PROSITE" id="PS51686">
    <property type="entry name" value="SAM_MT_RSMB_NOP"/>
    <property type="match status" value="1"/>
</dbReference>
<dbReference type="FunFam" id="3.40.50.150:FF:000257">
    <property type="entry name" value="16S rRNA methyltransferase"/>
    <property type="match status" value="1"/>
</dbReference>
<dbReference type="InterPro" id="IPR018314">
    <property type="entry name" value="RsmB/NOL1/NOP2-like_CS"/>
</dbReference>
<dbReference type="GO" id="GO:0003723">
    <property type="term" value="F:RNA binding"/>
    <property type="evidence" value="ECO:0007669"/>
    <property type="project" value="UniProtKB-UniRule"/>
</dbReference>
<dbReference type="InterPro" id="IPR029063">
    <property type="entry name" value="SAM-dependent_MTases_sf"/>
</dbReference>
<evidence type="ECO:0000256" key="4">
    <source>
        <dbReference type="ARBA" id="ARBA00022691"/>
    </source>
</evidence>
<comment type="caution">
    <text evidence="6">Lacks conserved residue(s) required for the propagation of feature annotation.</text>
</comment>
<dbReference type="InterPro" id="IPR006027">
    <property type="entry name" value="NusB_RsmB_TIM44"/>
</dbReference>
<dbReference type="PROSITE" id="PS01153">
    <property type="entry name" value="NOL1_NOP2_SUN"/>
    <property type="match status" value="1"/>
</dbReference>
<evidence type="ECO:0000259" key="8">
    <source>
        <dbReference type="PROSITE" id="PS51686"/>
    </source>
</evidence>
<name>A0A366FPP7_9HYPH</name>
<evidence type="ECO:0000256" key="7">
    <source>
        <dbReference type="SAM" id="MobiDB-lite"/>
    </source>
</evidence>
<dbReference type="InterPro" id="IPR035926">
    <property type="entry name" value="NusB-like_sf"/>
</dbReference>
<dbReference type="SUPFAM" id="SSF53335">
    <property type="entry name" value="S-adenosyl-L-methionine-dependent methyltransferases"/>
    <property type="match status" value="1"/>
</dbReference>
<keyword evidence="2 6" id="KW-0489">Methyltransferase</keyword>
<feature type="region of interest" description="Disordered" evidence="7">
    <location>
        <begin position="1"/>
        <end position="22"/>
    </location>
</feature>
<protein>
    <submittedName>
        <fullName evidence="9">16S rRNA (Cytosine967-C5)-methyltransferase</fullName>
    </submittedName>
</protein>
<organism evidence="9 10">
    <name type="scientific">Roseiarcus fermentans</name>
    <dbReference type="NCBI Taxonomy" id="1473586"/>
    <lineage>
        <taxon>Bacteria</taxon>
        <taxon>Pseudomonadati</taxon>
        <taxon>Pseudomonadota</taxon>
        <taxon>Alphaproteobacteria</taxon>
        <taxon>Hyphomicrobiales</taxon>
        <taxon>Roseiarcaceae</taxon>
        <taxon>Roseiarcus</taxon>
    </lineage>
</organism>
<dbReference type="EMBL" id="QNRK01000005">
    <property type="protein sequence ID" value="RBP16531.1"/>
    <property type="molecule type" value="Genomic_DNA"/>
</dbReference>
<evidence type="ECO:0000313" key="9">
    <source>
        <dbReference type="EMBL" id="RBP16531.1"/>
    </source>
</evidence>
<accession>A0A366FPP7</accession>
<feature type="binding site" evidence="6">
    <location>
        <begin position="266"/>
        <end position="272"/>
    </location>
    <ligand>
        <name>S-adenosyl-L-methionine</name>
        <dbReference type="ChEBI" id="CHEBI:59789"/>
    </ligand>
</feature>
<comment type="caution">
    <text evidence="9">The sequence shown here is derived from an EMBL/GenBank/DDBJ whole genome shotgun (WGS) entry which is preliminary data.</text>
</comment>
<proteinExistence type="inferred from homology"/>
<dbReference type="PRINTS" id="PR02008">
    <property type="entry name" value="RCMTFAMILY"/>
</dbReference>
<dbReference type="InterPro" id="IPR001678">
    <property type="entry name" value="MeTrfase_RsmB-F_NOP2_dom"/>
</dbReference>
<dbReference type="Proteomes" id="UP000253529">
    <property type="component" value="Unassembled WGS sequence"/>
</dbReference>
<dbReference type="Pfam" id="PF01189">
    <property type="entry name" value="Methyltr_RsmB-F"/>
    <property type="match status" value="1"/>
</dbReference>
<dbReference type="PANTHER" id="PTHR22807:SF61">
    <property type="entry name" value="NOL1_NOP2_SUN FAMILY PROTEIN _ ANTITERMINATION NUSB DOMAIN-CONTAINING PROTEIN"/>
    <property type="match status" value="1"/>
</dbReference>
<evidence type="ECO:0000256" key="5">
    <source>
        <dbReference type="ARBA" id="ARBA00022884"/>
    </source>
</evidence>
<sequence>MIRQQRGFSGPRARTPEPPQPGLTARIAAARAVVEAVTMARPVDERLAADLSLRDPRLDPRDRALARSIATVALRRLGTIRKALAQRMEKGLPRRCGALEWTLVAGAAQLLFMETPDHAAVDLAVRAARADAASAPFAGLANAVLRAVARDRDAILAASDPLDDDTPPWLAARWRATWGEEAARAIAAANRCEPTLDLSVKSDPQQWADRLGGVVLPTGSVRLDSHRPIAELEGYGDGEWWVQDAAAALPARLLGPRAGLRVVDLCAAPGGKSAELAAAGASVVTVDRSAERLKVLAANFERLKLHADIVVADALAFDAPLFDAALLDAPCTATGTIRRHPDVAWLKRPADLAVLVKLQAQLLDKAVALTRPGGPIVYCTCSLEPEEGEAQITALLRRNPDVARSPISVGEIGGLSQCLTPAGELRTLPFHLWGDNPRRSGLDGFFAARLVKTG</sequence>
<dbReference type="RefSeq" id="WP_245427368.1">
    <property type="nucleotide sequence ID" value="NZ_QNRK01000005.1"/>
</dbReference>
<evidence type="ECO:0000256" key="2">
    <source>
        <dbReference type="ARBA" id="ARBA00022603"/>
    </source>
</evidence>
<dbReference type="Gene3D" id="3.40.50.150">
    <property type="entry name" value="Vaccinia Virus protein VP39"/>
    <property type="match status" value="1"/>
</dbReference>